<keyword evidence="3" id="KW-1185">Reference proteome</keyword>
<dbReference type="Proteomes" id="UP000319160">
    <property type="component" value="Unassembled WGS sequence"/>
</dbReference>
<feature type="compositionally biased region" description="Basic and acidic residues" evidence="1">
    <location>
        <begin position="210"/>
        <end position="219"/>
    </location>
</feature>
<accession>A0A553HVW6</accession>
<gene>
    <name evidence="2" type="ORF">FHL15_006944</name>
</gene>
<feature type="compositionally biased region" description="Polar residues" evidence="1">
    <location>
        <begin position="272"/>
        <end position="281"/>
    </location>
</feature>
<feature type="compositionally biased region" description="Low complexity" evidence="1">
    <location>
        <begin position="220"/>
        <end position="230"/>
    </location>
</feature>
<feature type="compositionally biased region" description="Polar residues" evidence="1">
    <location>
        <begin position="25"/>
        <end position="39"/>
    </location>
</feature>
<sequence>MDPATPKKQKSPGVSTPVEAMPESRPQSRSADISTSDPTTPDKQKTQDVSVIADTALESQSVTVTGVITPRGHGSPFRNIDHTSPTLHIDEFTRYLIVEWQVHKLTTILRALIVRSGLVIGCKRSYHTCFTPPMAEIREKLSSFPDLDAKYMVDVTANWVLTEWEKQCRYVIQKYQNEMHRDLVKDAKKESDALKPDILEAVEAKVRAFEQYRTKDESRPTTPTPTARAPPSTPTVDDINDSVGGLGIMSPLRLRNLGKQEFPRLHSHSRTHQGTPKSTPRLTAPARFYSPQSQRSRNKAPMTPRPGTPGGSPLKTCIPLGHEDAGMSGPHHVLSPVHRAGPPPKFNLNVEV</sequence>
<evidence type="ECO:0000313" key="3">
    <source>
        <dbReference type="Proteomes" id="UP000319160"/>
    </source>
</evidence>
<dbReference type="EMBL" id="VFLP01000039">
    <property type="protein sequence ID" value="TRX92077.1"/>
    <property type="molecule type" value="Genomic_DNA"/>
</dbReference>
<comment type="caution">
    <text evidence="2">The sequence shown here is derived from an EMBL/GenBank/DDBJ whole genome shotgun (WGS) entry which is preliminary data.</text>
</comment>
<dbReference type="AlphaFoldDB" id="A0A553HVW6"/>
<dbReference type="OrthoDB" id="4773670at2759"/>
<evidence type="ECO:0000256" key="1">
    <source>
        <dbReference type="SAM" id="MobiDB-lite"/>
    </source>
</evidence>
<feature type="region of interest" description="Disordered" evidence="1">
    <location>
        <begin position="265"/>
        <end position="318"/>
    </location>
</feature>
<proteinExistence type="predicted"/>
<evidence type="ECO:0000313" key="2">
    <source>
        <dbReference type="EMBL" id="TRX92077.1"/>
    </source>
</evidence>
<protein>
    <submittedName>
        <fullName evidence="2">Uncharacterized protein</fullName>
    </submittedName>
</protein>
<feature type="region of interest" description="Disordered" evidence="1">
    <location>
        <begin position="210"/>
        <end position="243"/>
    </location>
</feature>
<reference evidence="3" key="1">
    <citation type="submission" date="2019-06" db="EMBL/GenBank/DDBJ databases">
        <title>Draft genome sequence of the griseofulvin-producing fungus Xylaria cubensis strain G536.</title>
        <authorList>
            <person name="Mead M.E."/>
            <person name="Raja H.A."/>
            <person name="Steenwyk J.L."/>
            <person name="Knowles S.L."/>
            <person name="Oberlies N.H."/>
            <person name="Rokas A."/>
        </authorList>
    </citation>
    <scope>NUCLEOTIDE SEQUENCE [LARGE SCALE GENOMIC DNA]</scope>
    <source>
        <strain evidence="3">G536</strain>
    </source>
</reference>
<feature type="region of interest" description="Disordered" evidence="1">
    <location>
        <begin position="1"/>
        <end position="47"/>
    </location>
</feature>
<name>A0A553HVW6_9PEZI</name>
<organism evidence="2 3">
    <name type="scientific">Xylaria flabelliformis</name>
    <dbReference type="NCBI Taxonomy" id="2512241"/>
    <lineage>
        <taxon>Eukaryota</taxon>
        <taxon>Fungi</taxon>
        <taxon>Dikarya</taxon>
        <taxon>Ascomycota</taxon>
        <taxon>Pezizomycotina</taxon>
        <taxon>Sordariomycetes</taxon>
        <taxon>Xylariomycetidae</taxon>
        <taxon>Xylariales</taxon>
        <taxon>Xylariaceae</taxon>
        <taxon>Xylaria</taxon>
    </lineage>
</organism>